<feature type="region of interest" description="Disordered" evidence="4">
    <location>
        <begin position="117"/>
        <end position="154"/>
    </location>
</feature>
<name>A0AA38FSK5_TAXCH</name>
<dbReference type="InterPro" id="IPR007378">
    <property type="entry name" value="Tic22-like"/>
</dbReference>
<comment type="caution">
    <text evidence="5">The sequence shown here is derived from an EMBL/GenBank/DDBJ whole genome shotgun (WGS) entry which is preliminary data.</text>
</comment>
<dbReference type="Proteomes" id="UP000824469">
    <property type="component" value="Unassembled WGS sequence"/>
</dbReference>
<evidence type="ECO:0000313" key="6">
    <source>
        <dbReference type="Proteomes" id="UP000824469"/>
    </source>
</evidence>
<dbReference type="PANTHER" id="PTHR35138:SF1">
    <property type="entry name" value="MYB-LIKE DOMAIN-CONTAINING PROTEIN"/>
    <property type="match status" value="1"/>
</dbReference>
<sequence length="438" mass="49521">MDCARKNHLPAKHQLRPRASLLTRVMMASDCDELWGFTGLTLKPPVALHEITDSLTRFLQSISHNFAAPLAEISTKLRPPGSSLNPKPGIQVPILFSNMPVSTFIWQSSSACDNISYNKSNNDGDGDNNNNDNGSKDNNVRRAPPSRRRKKIAGGFPSNVRIDGIDFGNNRGPAFLGQVFSLCNPYGTGLMAVTKRIELPFGIKTPEWMKKILALVTRNEMDGVFRFFMDIGDAVAYVKRLNIPSGLVGACRLDVAYKHFKDRPHMFQFIPNEKQVKEANKLLREKSGKRGGKQLKGVPVFTARNLSIAIASTNGIRWFTPYFFNKQLLDDILEASVDQHFESLIQNRYIERRRELIDDDYPADIIDEYFESSFEPPEVEELLEEIGQAGISLTSVISKISEVYLYDVADRLILGNRWIRKATRIQPKFPFMVDSFEE</sequence>
<evidence type="ECO:0000313" key="5">
    <source>
        <dbReference type="EMBL" id="KAH9309250.1"/>
    </source>
</evidence>
<evidence type="ECO:0000256" key="2">
    <source>
        <dbReference type="ARBA" id="ARBA00022528"/>
    </source>
</evidence>
<protein>
    <submittedName>
        <fullName evidence="5">Uncharacterized protein</fullName>
    </submittedName>
</protein>
<keyword evidence="6" id="KW-1185">Reference proteome</keyword>
<keyword evidence="3" id="KW-0934">Plastid</keyword>
<gene>
    <name evidence="5" type="ORF">KI387_037161</name>
</gene>
<feature type="compositionally biased region" description="Low complexity" evidence="4">
    <location>
        <begin position="118"/>
        <end position="133"/>
    </location>
</feature>
<reference evidence="5 6" key="1">
    <citation type="journal article" date="2021" name="Nat. Plants">
        <title>The Taxus genome provides insights into paclitaxel biosynthesis.</title>
        <authorList>
            <person name="Xiong X."/>
            <person name="Gou J."/>
            <person name="Liao Q."/>
            <person name="Li Y."/>
            <person name="Zhou Q."/>
            <person name="Bi G."/>
            <person name="Li C."/>
            <person name="Du R."/>
            <person name="Wang X."/>
            <person name="Sun T."/>
            <person name="Guo L."/>
            <person name="Liang H."/>
            <person name="Lu P."/>
            <person name="Wu Y."/>
            <person name="Zhang Z."/>
            <person name="Ro D.K."/>
            <person name="Shang Y."/>
            <person name="Huang S."/>
            <person name="Yan J."/>
        </authorList>
    </citation>
    <scope>NUCLEOTIDE SEQUENCE [LARGE SCALE GENOMIC DNA]</scope>
    <source>
        <strain evidence="5">Ta-2019</strain>
    </source>
</reference>
<dbReference type="AlphaFoldDB" id="A0AA38FSK5"/>
<dbReference type="GO" id="GO:0009507">
    <property type="term" value="C:chloroplast"/>
    <property type="evidence" value="ECO:0007669"/>
    <property type="project" value="UniProtKB-SubCell"/>
</dbReference>
<dbReference type="EMBL" id="JAHRHJ020000007">
    <property type="protein sequence ID" value="KAH9309250.1"/>
    <property type="molecule type" value="Genomic_DNA"/>
</dbReference>
<dbReference type="OMA" id="ATRIQPK"/>
<keyword evidence="2" id="KW-0150">Chloroplast</keyword>
<comment type="subcellular location">
    <subcellularLocation>
        <location evidence="1">Plastid</location>
        <location evidence="1">Chloroplast</location>
    </subcellularLocation>
</comment>
<evidence type="ECO:0000256" key="3">
    <source>
        <dbReference type="ARBA" id="ARBA00022640"/>
    </source>
</evidence>
<dbReference type="GO" id="GO:0015031">
    <property type="term" value="P:protein transport"/>
    <property type="evidence" value="ECO:0007669"/>
    <property type="project" value="InterPro"/>
</dbReference>
<evidence type="ECO:0000256" key="4">
    <source>
        <dbReference type="SAM" id="MobiDB-lite"/>
    </source>
</evidence>
<feature type="non-terminal residue" evidence="5">
    <location>
        <position position="1"/>
    </location>
</feature>
<dbReference type="Pfam" id="PF04278">
    <property type="entry name" value="Tic22"/>
    <property type="match status" value="1"/>
</dbReference>
<evidence type="ECO:0000256" key="1">
    <source>
        <dbReference type="ARBA" id="ARBA00004229"/>
    </source>
</evidence>
<accession>A0AA38FSK5</accession>
<dbReference type="PANTHER" id="PTHR35138">
    <property type="entry name" value="OS01G0225300 PROTEIN"/>
    <property type="match status" value="1"/>
</dbReference>
<organism evidence="5 6">
    <name type="scientific">Taxus chinensis</name>
    <name type="common">Chinese yew</name>
    <name type="synonym">Taxus wallichiana var. chinensis</name>
    <dbReference type="NCBI Taxonomy" id="29808"/>
    <lineage>
        <taxon>Eukaryota</taxon>
        <taxon>Viridiplantae</taxon>
        <taxon>Streptophyta</taxon>
        <taxon>Embryophyta</taxon>
        <taxon>Tracheophyta</taxon>
        <taxon>Spermatophyta</taxon>
        <taxon>Pinopsida</taxon>
        <taxon>Pinidae</taxon>
        <taxon>Conifers II</taxon>
        <taxon>Cupressales</taxon>
        <taxon>Taxaceae</taxon>
        <taxon>Taxus</taxon>
    </lineage>
</organism>
<proteinExistence type="predicted"/>